<dbReference type="CDD" id="cd14686">
    <property type="entry name" value="bZIP"/>
    <property type="match status" value="1"/>
</dbReference>
<dbReference type="Proteomes" id="UP001652660">
    <property type="component" value="Chromosome 2e"/>
</dbReference>
<dbReference type="PANTHER" id="PTHR23334">
    <property type="entry name" value="CCAAT/ENHANCER BINDING PROTEIN"/>
    <property type="match status" value="1"/>
</dbReference>
<gene>
    <name evidence="3" type="primary">LOC140036227</name>
</gene>
<evidence type="ECO:0000259" key="1">
    <source>
        <dbReference type="Pfam" id="PF07716"/>
    </source>
</evidence>
<evidence type="ECO:0000313" key="3">
    <source>
        <dbReference type="RefSeq" id="XP_071933657.1"/>
    </source>
</evidence>
<dbReference type="InterPro" id="IPR031106">
    <property type="entry name" value="C/EBP"/>
</dbReference>
<dbReference type="InterPro" id="IPR004827">
    <property type="entry name" value="bZIP"/>
</dbReference>
<name>A0ABM4WPG2_COFAR</name>
<sequence length="200" mass="23160">MDDGEEAFWKQRSCWKYREKKKAHTTYLEEEVKKLRFVNQKLISKVQRQAIHEVEISRLRCFLLDGRGKIDNEFGTYPLKNQFTFSTNVKEGDCGMRYSRVVVGIQCRNDLTCFHPRRDSSIRGGGFDRCDKMVASSWERNCQSATVNCQATGNAIGATKISGLEFVDTSSHLDLKQSNQRPKSMYYLSLRMLKGYIIFL</sequence>
<dbReference type="PANTHER" id="PTHR23334:SF20">
    <property type="entry name" value="BASIC LEUCINE ZIPPER 24"/>
    <property type="match status" value="1"/>
</dbReference>
<accession>A0ABM4WPG2</accession>
<dbReference type="GeneID" id="140036227"/>
<protein>
    <submittedName>
        <fullName evidence="3">Basic leucine zipper 19-like</fullName>
    </submittedName>
</protein>
<evidence type="ECO:0000313" key="2">
    <source>
        <dbReference type="Proteomes" id="UP001652660"/>
    </source>
</evidence>
<feature type="domain" description="BZIP" evidence="1">
    <location>
        <begin position="16"/>
        <end position="47"/>
    </location>
</feature>
<keyword evidence="2" id="KW-1185">Reference proteome</keyword>
<dbReference type="RefSeq" id="XP_071933657.1">
    <property type="nucleotide sequence ID" value="XM_072077556.1"/>
</dbReference>
<dbReference type="Pfam" id="PF07716">
    <property type="entry name" value="bZIP_2"/>
    <property type="match status" value="1"/>
</dbReference>
<reference evidence="3" key="1">
    <citation type="submission" date="2025-08" db="UniProtKB">
        <authorList>
            <consortium name="RefSeq"/>
        </authorList>
    </citation>
    <scope>IDENTIFICATION</scope>
    <source>
        <tissue evidence="3">Leaves</tissue>
    </source>
</reference>
<proteinExistence type="predicted"/>
<organism evidence="2 3">
    <name type="scientific">Coffea arabica</name>
    <name type="common">Arabian coffee</name>
    <dbReference type="NCBI Taxonomy" id="13443"/>
    <lineage>
        <taxon>Eukaryota</taxon>
        <taxon>Viridiplantae</taxon>
        <taxon>Streptophyta</taxon>
        <taxon>Embryophyta</taxon>
        <taxon>Tracheophyta</taxon>
        <taxon>Spermatophyta</taxon>
        <taxon>Magnoliopsida</taxon>
        <taxon>eudicotyledons</taxon>
        <taxon>Gunneridae</taxon>
        <taxon>Pentapetalae</taxon>
        <taxon>asterids</taxon>
        <taxon>lamiids</taxon>
        <taxon>Gentianales</taxon>
        <taxon>Rubiaceae</taxon>
        <taxon>Ixoroideae</taxon>
        <taxon>Gardenieae complex</taxon>
        <taxon>Bertiereae - Coffeeae clade</taxon>
        <taxon>Coffeeae</taxon>
        <taxon>Coffea</taxon>
    </lineage>
</organism>